<evidence type="ECO:0000313" key="2">
    <source>
        <dbReference type="EMBL" id="GMH77105.1"/>
    </source>
</evidence>
<feature type="region of interest" description="Disordered" evidence="1">
    <location>
        <begin position="372"/>
        <end position="432"/>
    </location>
</feature>
<feature type="compositionally biased region" description="Low complexity" evidence="1">
    <location>
        <begin position="411"/>
        <end position="421"/>
    </location>
</feature>
<feature type="region of interest" description="Disordered" evidence="1">
    <location>
        <begin position="1"/>
        <end position="52"/>
    </location>
</feature>
<reference evidence="3" key="1">
    <citation type="journal article" date="2023" name="Commun. Biol.">
        <title>Genome analysis of Parmales, the sister group of diatoms, reveals the evolutionary specialization of diatoms from phago-mixotrophs to photoautotrophs.</title>
        <authorList>
            <person name="Ban H."/>
            <person name="Sato S."/>
            <person name="Yoshikawa S."/>
            <person name="Yamada K."/>
            <person name="Nakamura Y."/>
            <person name="Ichinomiya M."/>
            <person name="Sato N."/>
            <person name="Blanc-Mathieu R."/>
            <person name="Endo H."/>
            <person name="Kuwata A."/>
            <person name="Ogata H."/>
        </authorList>
    </citation>
    <scope>NUCLEOTIDE SEQUENCE [LARGE SCALE GENOMIC DNA]</scope>
</reference>
<feature type="region of interest" description="Disordered" evidence="1">
    <location>
        <begin position="459"/>
        <end position="498"/>
    </location>
</feature>
<sequence>MADFLRRSASRLSGSSFSEVKKLEEGGEKETERKVSWGIPAPHELEESVDGPDKLGAGYVSKNTSILDGCQPGSPVVLWEGSLFKKRRIMGGYIPKHFSICANNVGKDSMGNDMINISFCYRDAERDPMLTKMNGHISEVEVWEPQLTLPKPGGGLLIHCITESGAYKKYELCAESEHSRFEFINAFEDAERLIKADISIMAEENISERAARAAVVKQGKMVDLALKEFNDLIGLHDSMKQETGVLQSDLKEMLDNDYKIIVDCRDMFDSIKAHIFLADKGGASLSTVRLEQLVNVVGETLEHCKEIQMDKEVLRAHLCSNQHREKLNHTIANSIVAIEDMQFGMADMEAFRKERKLAKEISHLLLQAPGVSDDMKARMTPPEGSRKVLKKEFKYSSSSNLSSSFRDESRSSGSGSRQSLGGDEEEGEADSNNKLTAIDAIDAIDAILTRLASLTALAEEQQMSGQSRRNQFNRRHQRRQTGRMVKKAYKEDSDSDSD</sequence>
<evidence type="ECO:0000256" key="1">
    <source>
        <dbReference type="SAM" id="MobiDB-lite"/>
    </source>
</evidence>
<gene>
    <name evidence="2" type="ORF">TL16_g07295</name>
</gene>
<feature type="compositionally biased region" description="Basic residues" evidence="1">
    <location>
        <begin position="471"/>
        <end position="487"/>
    </location>
</feature>
<protein>
    <submittedName>
        <fullName evidence="2">Uncharacterized protein</fullName>
    </submittedName>
</protein>
<organism evidence="2 3">
    <name type="scientific">Triparma laevis f. inornata</name>
    <dbReference type="NCBI Taxonomy" id="1714386"/>
    <lineage>
        <taxon>Eukaryota</taxon>
        <taxon>Sar</taxon>
        <taxon>Stramenopiles</taxon>
        <taxon>Ochrophyta</taxon>
        <taxon>Bolidophyceae</taxon>
        <taxon>Parmales</taxon>
        <taxon>Triparmaceae</taxon>
        <taxon>Triparma</taxon>
    </lineage>
</organism>
<evidence type="ECO:0000313" key="3">
    <source>
        <dbReference type="Proteomes" id="UP001162640"/>
    </source>
</evidence>
<accession>A0A9W7EGH6</accession>
<dbReference type="Proteomes" id="UP001162640">
    <property type="component" value="Unassembled WGS sequence"/>
</dbReference>
<proteinExistence type="predicted"/>
<dbReference type="EMBL" id="BLQM01000229">
    <property type="protein sequence ID" value="GMH77105.1"/>
    <property type="molecule type" value="Genomic_DNA"/>
</dbReference>
<feature type="compositionally biased region" description="Basic and acidic residues" evidence="1">
    <location>
        <begin position="384"/>
        <end position="394"/>
    </location>
</feature>
<comment type="caution">
    <text evidence="2">The sequence shown here is derived from an EMBL/GenBank/DDBJ whole genome shotgun (WGS) entry which is preliminary data.</text>
</comment>
<dbReference type="AlphaFoldDB" id="A0A9W7EGH6"/>
<feature type="compositionally biased region" description="Basic and acidic residues" evidence="1">
    <location>
        <begin position="19"/>
        <end position="35"/>
    </location>
</feature>
<name>A0A9W7EGH6_9STRA</name>